<keyword evidence="12 13" id="KW-0413">Isomerase</keyword>
<dbReference type="InterPro" id="IPR001154">
    <property type="entry name" value="TopoII_euk"/>
</dbReference>
<dbReference type="InterPro" id="IPR006171">
    <property type="entry name" value="TOPRIM_dom"/>
</dbReference>
<feature type="compositionally biased region" description="Basic and acidic residues" evidence="15">
    <location>
        <begin position="1462"/>
        <end position="1489"/>
    </location>
</feature>
<evidence type="ECO:0000313" key="19">
    <source>
        <dbReference type="Proteomes" id="UP000192578"/>
    </source>
</evidence>
<dbReference type="CDD" id="cd03365">
    <property type="entry name" value="TOPRIM_TopoIIA"/>
    <property type="match status" value="1"/>
</dbReference>
<protein>
    <recommendedName>
        <fullName evidence="5">DNA topoisomerase (ATP-hydrolyzing)</fullName>
        <ecNumber evidence="5">5.6.2.2</ecNumber>
    </recommendedName>
</protein>
<feature type="active site" description="O-(5'-phospho-DNA)-tyrosine intermediate" evidence="13">
    <location>
        <position position="1020"/>
    </location>
</feature>
<dbReference type="GO" id="GO:0005524">
    <property type="term" value="F:ATP binding"/>
    <property type="evidence" value="ECO:0007669"/>
    <property type="project" value="UniProtKB-KW"/>
</dbReference>
<dbReference type="PANTHER" id="PTHR10169">
    <property type="entry name" value="DNA TOPOISOMERASE/GYRASE"/>
    <property type="match status" value="1"/>
</dbReference>
<dbReference type="CDD" id="cd16930">
    <property type="entry name" value="HATPase_TopII-like"/>
    <property type="match status" value="1"/>
</dbReference>
<dbReference type="Gene3D" id="3.40.50.670">
    <property type="match status" value="1"/>
</dbReference>
<keyword evidence="9" id="KW-0460">Magnesium</keyword>
<feature type="domain" description="Toprim" evidence="16">
    <location>
        <begin position="669"/>
        <end position="786"/>
    </location>
</feature>
<keyword evidence="14" id="KW-0175">Coiled coil</keyword>
<evidence type="ECO:0000256" key="8">
    <source>
        <dbReference type="ARBA" id="ARBA00022840"/>
    </source>
</evidence>
<comment type="catalytic activity">
    <reaction evidence="1 13">
        <text>ATP-dependent breakage, passage and rejoining of double-stranded DNA.</text>
        <dbReference type="EC" id="5.6.2.2"/>
    </reaction>
</comment>
<dbReference type="Gene3D" id="3.30.1360.40">
    <property type="match status" value="1"/>
</dbReference>
<evidence type="ECO:0000256" key="4">
    <source>
        <dbReference type="ARBA" id="ARBA00011080"/>
    </source>
</evidence>
<evidence type="ECO:0000256" key="1">
    <source>
        <dbReference type="ARBA" id="ARBA00000185"/>
    </source>
</evidence>
<feature type="compositionally biased region" description="Basic residues" evidence="15">
    <location>
        <begin position="1693"/>
        <end position="1704"/>
    </location>
</feature>
<dbReference type="PRINTS" id="PR00418">
    <property type="entry name" value="TPI2FAMILY"/>
</dbReference>
<keyword evidence="8" id="KW-0067">ATP-binding</keyword>
<feature type="region of interest" description="Disordered" evidence="15">
    <location>
        <begin position="1462"/>
        <end position="1849"/>
    </location>
</feature>
<dbReference type="SMART" id="SM00433">
    <property type="entry name" value="TOP2c"/>
    <property type="match status" value="1"/>
</dbReference>
<dbReference type="CDD" id="cd00187">
    <property type="entry name" value="TOP4c"/>
    <property type="match status" value="1"/>
</dbReference>
<dbReference type="InterPro" id="IPR020568">
    <property type="entry name" value="Ribosomal_Su5_D2-typ_SF"/>
</dbReference>
<dbReference type="InterPro" id="IPR013759">
    <property type="entry name" value="Topo_IIA_B_C"/>
</dbReference>
<dbReference type="GO" id="GO:0046872">
    <property type="term" value="F:metal ion binding"/>
    <property type="evidence" value="ECO:0007669"/>
    <property type="project" value="UniProtKB-KW"/>
</dbReference>
<dbReference type="FunFam" id="3.90.199.10:FF:000002">
    <property type="entry name" value="DNA topoisomerase 2"/>
    <property type="match status" value="1"/>
</dbReference>
<accession>A0A1W0XCG0</accession>
<gene>
    <name evidence="18" type="ORF">BV898_00844</name>
</gene>
<evidence type="ECO:0000256" key="6">
    <source>
        <dbReference type="ARBA" id="ARBA00022723"/>
    </source>
</evidence>
<dbReference type="InterPro" id="IPR034157">
    <property type="entry name" value="TOPRIM_TopoII"/>
</dbReference>
<dbReference type="InterPro" id="IPR013760">
    <property type="entry name" value="Topo_IIA-like_dom_sf"/>
</dbReference>
<feature type="coiled-coil region" evidence="14">
    <location>
        <begin position="1260"/>
        <end position="1287"/>
    </location>
</feature>
<reference evidence="19" key="1">
    <citation type="submission" date="2017-01" db="EMBL/GenBank/DDBJ databases">
        <title>Comparative genomics of anhydrobiosis in the tardigrade Hypsibius dujardini.</title>
        <authorList>
            <person name="Yoshida Y."/>
            <person name="Koutsovoulos G."/>
            <person name="Laetsch D."/>
            <person name="Stevens L."/>
            <person name="Kumar S."/>
            <person name="Horikawa D."/>
            <person name="Ishino K."/>
            <person name="Komine S."/>
            <person name="Tomita M."/>
            <person name="Blaxter M."/>
            <person name="Arakawa K."/>
        </authorList>
    </citation>
    <scope>NUCLEOTIDE SEQUENCE [LARGE SCALE GENOMIC DNA]</scope>
    <source>
        <strain evidence="19">Z151</strain>
    </source>
</reference>
<dbReference type="CDD" id="cd03481">
    <property type="entry name" value="TopoIIA_Trans_ScTopoIIA"/>
    <property type="match status" value="1"/>
</dbReference>
<sequence length="1849" mass="207956">MVEFWPDLKRFDMEKLDDDFVALLSRRPTNLAEQCACQNSVERRYYPLKTFEEEAGHVDYVTEQIAKVLGEQLKRRTKLDKKSSRRGLAVYRVVWSSWRGAPGRQPGNFSFAASTFVASSSPRLLTFENNSQINSQRRYIHRAHIRNNSGVRPPRVRAEGEGDLERTLAVREEMIKMIDGLFCPIWSRAVTTGTMSSDDEDFAPAAVKKAAVKVPSAKKPAKQPKDVGAMYEKLEQLEHVLKRPDTYIGSVQKVTEKMWVFDAVEKKLVYRTITFVPGLYKIFDEILVNAADNKQRDQEDGRADKVMTEIKINIDPEANKISVWNNGRAIPIQIHPKEKIYVPTLIFGHLLAGSNFNDDEKKTTGGRNGYGAKLCNAFSTKFTLSVASKDDGKTFKQTWTDNMNKVEKEIIKENSRNEDFTMVEFWPDLKRFDMEKLDDDFVALLSRRAYDLAGTVRGVKIRLNGDIIPLKTFEEYVKMYTCDSKDDLGNPVNVVVEKIGKEGITTEGTRWEVAVCSSTEGQFQQVSFANRIATTKGGRHVDYVTEQIAKVLGEQLKKKNKTGQEIKPAVIKQNLWVFVNCLVENPTFDSQTKEALTLQASKFGSKFQISDDFSKKVLKMGVWENILQFQINKQKTKLDRAGGTKTSKLKNIPKLEDANDAGTKHSDKCTLILTEGDSAKALVVSGFSVVGRDKYGVFPLRGKLLNVRDATPKQLLENAEIQNIVKILGLKFNCKYQDEEDFKRLRYGRLMIMTDQDQDGSHIKGLLINFIHHSWPHLLKRTFLEQFITPIVKANKKGQDTLSFYSLPEFEEWKAATADWPKWQVKYFKGLGTSTSKEAKEYFQDMNRHQINFKWGGPEDDVNIDMAFSKTKADDRKKWLTEGMEERKTRRAAGEKEIYLYEKKTKNVSYSEFVNKELILFSNADNERSIPSIVDGLKPGQRKVIYTCFLRNDRKEVKVAQLAGSVAEKSAYHHGEVSLQSTIVGLAQDYVGSNNINLLLPCGQFGTRLQGGKDSASPRYIFTMLSPLARAIFTPRDMPLLEYQREEGRKIEPEWYMPVVPMVLVNGSKGIGTGWSTDIPNYNPRDIVDNIRRMMRDEPQKHMSPWFKGHRGEMKEIDDGSRIVSSGEVAILDDDTVEITELPVRVWTQTYKETVIEPMALGVEAKEKKKAVPPQIMDYREYHTDTTVRFTVKLDKTKMKEFEKEGFHKVFKLQTTLSLSNLVLFDSNGVIKTYTSVGQIMEEFYKLRLDFYEKQKVYWIAKLGAEAKRLQNQARFIEEKIEGKIKVENVKRVDIIKLLKDRKYDSDPVEAWKKGLGEAAFVEDEEPATNEDDVIDKVIEKEKGPNYDYLMGMSFWKLSNEQKIKLLEERDNKEAELADLTRKTPKDLWNADLDFFLEKLDEAAIADRDAQGIQGGAAVKPLKGVKGTGRGGKAAPPSKKDTLPSETGIRIEPIIDAAMVAKVERARNEKERKKKGEPSTKGRKKKEEVGENGELLSPSEKPKKPMKKEENGDEEGKSKMKQTTLEGFKKKGKKKAGSSDEDSDGFDSEALSDDSEIVVSDGSDEYDFDRSTEKMPVKKNRPVVVSAASAPTDADDFDRSTEKMPAKKNRPVVVSTASAPTDDDDIVEIVQTKGPVVAKSKSAVIEPDKAPESKSNGTKKATAASSNGSSTPVKKVRLASSSDDDSEVETKKPPVKKAPAKASRKAASDSDEDDYYDAKKPTKPKASKKADSEEFQPAVKKAAPAKESKKAAEKPAAVKKAAPVKRKAAISDSDDDNAPGTSSSSPIDKKKKSEGSKKAALDDSDEDIPVARSRPGRAAAVAASRKVMADSSMENLESDNESDYLETIE</sequence>
<dbReference type="Proteomes" id="UP000192578">
    <property type="component" value="Unassembled WGS sequence"/>
</dbReference>
<dbReference type="Pfam" id="PF02518">
    <property type="entry name" value="HATPase_c"/>
    <property type="match status" value="1"/>
</dbReference>
<dbReference type="FunFam" id="3.30.1360.40:FF:000003">
    <property type="entry name" value="DNA topoisomerase 2"/>
    <property type="match status" value="1"/>
</dbReference>
<evidence type="ECO:0000259" key="16">
    <source>
        <dbReference type="PROSITE" id="PS50880"/>
    </source>
</evidence>
<evidence type="ECO:0000256" key="2">
    <source>
        <dbReference type="ARBA" id="ARBA00001913"/>
    </source>
</evidence>
<dbReference type="PRINTS" id="PR01158">
    <property type="entry name" value="TOPISMRASEII"/>
</dbReference>
<evidence type="ECO:0000256" key="10">
    <source>
        <dbReference type="ARBA" id="ARBA00023029"/>
    </source>
</evidence>
<dbReference type="InterPro" id="IPR050634">
    <property type="entry name" value="DNA_Topoisomerase_II"/>
</dbReference>
<dbReference type="Gene3D" id="3.30.1490.30">
    <property type="match status" value="1"/>
</dbReference>
<dbReference type="EC" id="5.6.2.2" evidence="5"/>
<dbReference type="Gene3D" id="1.10.268.10">
    <property type="entry name" value="Topoisomerase, domain 3"/>
    <property type="match status" value="1"/>
</dbReference>
<dbReference type="SUPFAM" id="SSF55874">
    <property type="entry name" value="ATPase domain of HSP90 chaperone/DNA topoisomerase II/histidine kinase"/>
    <property type="match status" value="1"/>
</dbReference>
<evidence type="ECO:0000256" key="11">
    <source>
        <dbReference type="ARBA" id="ARBA00023125"/>
    </source>
</evidence>
<feature type="compositionally biased region" description="Low complexity" evidence="15">
    <location>
        <begin position="1810"/>
        <end position="1825"/>
    </location>
</feature>
<dbReference type="PROSITE" id="PS52040">
    <property type="entry name" value="TOPO_IIA"/>
    <property type="match status" value="1"/>
</dbReference>
<dbReference type="Pfam" id="PF00204">
    <property type="entry name" value="DNA_gyraseB"/>
    <property type="match status" value="1"/>
</dbReference>
<dbReference type="GO" id="GO:0003918">
    <property type="term" value="F:DNA topoisomerase type II (double strand cut, ATP-hydrolyzing) activity"/>
    <property type="evidence" value="ECO:0007669"/>
    <property type="project" value="UniProtKB-EC"/>
</dbReference>
<feature type="compositionally biased region" description="Basic and acidic residues" evidence="15">
    <location>
        <begin position="1744"/>
        <end position="1753"/>
    </location>
</feature>
<dbReference type="EMBL" id="MTYJ01000003">
    <property type="protein sequence ID" value="OQV25154.1"/>
    <property type="molecule type" value="Genomic_DNA"/>
</dbReference>
<feature type="compositionally biased region" description="Acidic residues" evidence="15">
    <location>
        <begin position="1539"/>
        <end position="1567"/>
    </location>
</feature>
<dbReference type="InterPro" id="IPR013506">
    <property type="entry name" value="Topo_IIA_bsu_dom2"/>
</dbReference>
<comment type="cofactor">
    <cofactor evidence="3">
        <name>Mg(2+)</name>
        <dbReference type="ChEBI" id="CHEBI:18420"/>
    </cofactor>
</comment>
<name>A0A1W0XCG0_HYPEX</name>
<evidence type="ECO:0000259" key="17">
    <source>
        <dbReference type="PROSITE" id="PS52040"/>
    </source>
</evidence>
<evidence type="ECO:0000256" key="14">
    <source>
        <dbReference type="SAM" id="Coils"/>
    </source>
</evidence>
<dbReference type="PANTHER" id="PTHR10169:SF38">
    <property type="entry name" value="DNA TOPOISOMERASE 2"/>
    <property type="match status" value="1"/>
</dbReference>
<dbReference type="InterPro" id="IPR002205">
    <property type="entry name" value="Topo_IIA_dom_A"/>
</dbReference>
<dbReference type="InterPro" id="IPR001241">
    <property type="entry name" value="Topo_IIA"/>
</dbReference>
<dbReference type="GO" id="GO:0003677">
    <property type="term" value="F:DNA binding"/>
    <property type="evidence" value="ECO:0007669"/>
    <property type="project" value="UniProtKB-UniRule"/>
</dbReference>
<organism evidence="18 19">
    <name type="scientific">Hypsibius exemplaris</name>
    <name type="common">Freshwater tardigrade</name>
    <dbReference type="NCBI Taxonomy" id="2072580"/>
    <lineage>
        <taxon>Eukaryota</taxon>
        <taxon>Metazoa</taxon>
        <taxon>Ecdysozoa</taxon>
        <taxon>Tardigrada</taxon>
        <taxon>Eutardigrada</taxon>
        <taxon>Parachela</taxon>
        <taxon>Hypsibioidea</taxon>
        <taxon>Hypsibiidae</taxon>
        <taxon>Hypsibius</taxon>
    </lineage>
</organism>
<dbReference type="SUPFAM" id="SSF56719">
    <property type="entry name" value="Type II DNA topoisomerase"/>
    <property type="match status" value="1"/>
</dbReference>
<feature type="compositionally biased region" description="Polar residues" evidence="15">
    <location>
        <begin position="1653"/>
        <end position="1672"/>
    </location>
</feature>
<evidence type="ECO:0000256" key="12">
    <source>
        <dbReference type="ARBA" id="ARBA00023235"/>
    </source>
</evidence>
<dbReference type="InterPro" id="IPR036890">
    <property type="entry name" value="HATPase_C_sf"/>
</dbReference>
<evidence type="ECO:0000256" key="5">
    <source>
        <dbReference type="ARBA" id="ARBA00012895"/>
    </source>
</evidence>
<dbReference type="FunFam" id="3.30.1490.30:FF:000001">
    <property type="entry name" value="DNA topoisomerase 2"/>
    <property type="match status" value="1"/>
</dbReference>
<comment type="caution">
    <text evidence="18">The sequence shown here is derived from an EMBL/GenBank/DDBJ whole genome shotgun (WGS) entry which is preliminary data.</text>
</comment>
<evidence type="ECO:0000256" key="9">
    <source>
        <dbReference type="ARBA" id="ARBA00022842"/>
    </source>
</evidence>
<dbReference type="InterPro" id="IPR014721">
    <property type="entry name" value="Ribsml_uS5_D2-typ_fold_subgr"/>
</dbReference>
<keyword evidence="6" id="KW-0479">Metal-binding</keyword>
<keyword evidence="19" id="KW-1185">Reference proteome</keyword>
<dbReference type="FunFam" id="3.40.50.670:FF:000001">
    <property type="entry name" value="DNA topoisomerase 2"/>
    <property type="match status" value="2"/>
</dbReference>
<feature type="compositionally biased region" description="Basic and acidic residues" evidence="15">
    <location>
        <begin position="1787"/>
        <end position="1801"/>
    </location>
</feature>
<dbReference type="Pfam" id="PF00521">
    <property type="entry name" value="DNA_topoisoIV"/>
    <property type="match status" value="1"/>
</dbReference>
<dbReference type="Gene3D" id="3.30.230.10">
    <property type="match status" value="1"/>
</dbReference>
<dbReference type="SUPFAM" id="SSF54211">
    <property type="entry name" value="Ribosomal protein S5 domain 2-like"/>
    <property type="match status" value="1"/>
</dbReference>
<dbReference type="InterPro" id="IPR013758">
    <property type="entry name" value="Topo_IIA_A/C_ab"/>
</dbReference>
<feature type="region of interest" description="Disordered" evidence="15">
    <location>
        <begin position="1420"/>
        <end position="1450"/>
    </location>
</feature>
<evidence type="ECO:0000256" key="15">
    <source>
        <dbReference type="SAM" id="MobiDB-lite"/>
    </source>
</evidence>
<dbReference type="FunFam" id="3.30.230.10:FF:000008">
    <property type="entry name" value="DNA topoisomerase 2"/>
    <property type="match status" value="1"/>
</dbReference>
<evidence type="ECO:0000256" key="7">
    <source>
        <dbReference type="ARBA" id="ARBA00022741"/>
    </source>
</evidence>
<dbReference type="PROSITE" id="PS00177">
    <property type="entry name" value="TOPOISOMERASE_II"/>
    <property type="match status" value="1"/>
</dbReference>
<dbReference type="Gene3D" id="3.90.199.10">
    <property type="entry name" value="Topoisomerase II, domain 5"/>
    <property type="match status" value="1"/>
</dbReference>
<comment type="cofactor">
    <cofactor evidence="2">
        <name>Ca(2+)</name>
        <dbReference type="ChEBI" id="CHEBI:29108"/>
    </cofactor>
</comment>
<dbReference type="GO" id="GO:0006265">
    <property type="term" value="P:DNA topological change"/>
    <property type="evidence" value="ECO:0007669"/>
    <property type="project" value="UniProtKB-UniRule"/>
</dbReference>
<evidence type="ECO:0000313" key="18">
    <source>
        <dbReference type="EMBL" id="OQV25154.1"/>
    </source>
</evidence>
<dbReference type="InterPro" id="IPR003594">
    <property type="entry name" value="HATPase_dom"/>
</dbReference>
<dbReference type="GO" id="GO:0000712">
    <property type="term" value="P:resolution of meiotic recombination intermediates"/>
    <property type="evidence" value="ECO:0007669"/>
    <property type="project" value="TreeGrafter"/>
</dbReference>
<dbReference type="PROSITE" id="PS50880">
    <property type="entry name" value="TOPRIM"/>
    <property type="match status" value="1"/>
</dbReference>
<dbReference type="FunFam" id="3.30.565.10:FF:000004">
    <property type="entry name" value="DNA topoisomerase 2"/>
    <property type="match status" value="1"/>
</dbReference>
<proteinExistence type="inferred from homology"/>
<dbReference type="OrthoDB" id="276498at2759"/>
<evidence type="ECO:0000256" key="13">
    <source>
        <dbReference type="PROSITE-ProRule" id="PRU01384"/>
    </source>
</evidence>
<dbReference type="InterPro" id="IPR031660">
    <property type="entry name" value="TOPRIM_C"/>
</dbReference>
<feature type="compositionally biased region" description="Acidic residues" evidence="15">
    <location>
        <begin position="1836"/>
        <end position="1849"/>
    </location>
</feature>
<dbReference type="SMART" id="SM00434">
    <property type="entry name" value="TOP4c"/>
    <property type="match status" value="1"/>
</dbReference>
<feature type="compositionally biased region" description="Basic and acidic residues" evidence="15">
    <location>
        <begin position="1500"/>
        <end position="1518"/>
    </location>
</feature>
<dbReference type="Pfam" id="PF16898">
    <property type="entry name" value="TOPRIM_C"/>
    <property type="match status" value="1"/>
</dbReference>
<dbReference type="Pfam" id="PF01751">
    <property type="entry name" value="Toprim"/>
    <property type="match status" value="1"/>
</dbReference>
<keyword evidence="11 13" id="KW-0238">DNA-binding</keyword>
<keyword evidence="7" id="KW-0547">Nucleotide-binding</keyword>
<comment type="similarity">
    <text evidence="4">Belongs to the type II topoisomerase family.</text>
</comment>
<evidence type="ECO:0000256" key="3">
    <source>
        <dbReference type="ARBA" id="ARBA00001946"/>
    </source>
</evidence>
<feature type="domain" description="Topo IIA-type catalytic" evidence="17">
    <location>
        <begin position="930"/>
        <end position="1393"/>
    </location>
</feature>
<dbReference type="GO" id="GO:0005634">
    <property type="term" value="C:nucleus"/>
    <property type="evidence" value="ECO:0007669"/>
    <property type="project" value="TreeGrafter"/>
</dbReference>
<dbReference type="Gene3D" id="3.30.565.10">
    <property type="entry name" value="Histidine kinase-like ATPase, C-terminal domain"/>
    <property type="match status" value="1"/>
</dbReference>
<dbReference type="InterPro" id="IPR018522">
    <property type="entry name" value="TopoIIA_CS"/>
</dbReference>
<dbReference type="GO" id="GO:0000819">
    <property type="term" value="P:sister chromatid segregation"/>
    <property type="evidence" value="ECO:0007669"/>
    <property type="project" value="TreeGrafter"/>
</dbReference>
<keyword evidence="10 13" id="KW-0799">Topoisomerase</keyword>
<dbReference type="InterPro" id="IPR013757">
    <property type="entry name" value="Topo_IIA_A_a_sf"/>
</dbReference>